<feature type="domain" description="AB hydrolase-1" evidence="1">
    <location>
        <begin position="53"/>
        <end position="278"/>
    </location>
</feature>
<dbReference type="InterPro" id="IPR050266">
    <property type="entry name" value="AB_hydrolase_sf"/>
</dbReference>
<name>A0ABU3QWG8_9GAMM</name>
<sequence>MTDYRNTLGYKIAHLVESIEASIYGLKDVTVNVKGLEIAVYQSKRIDPNKPTIVMLHGFSADKKVWIRFAKHFVNDFNVIIPDLAGHGKTPYSVNNSHSISAQAIRVIELLAVYGINQFHLLGNSMGGFITAHSSIYFAEHILSSCLVDPAGIIPVSLSKMDRLVIAGQNPFLIKTKQNFYDFYAMTMAKPPYIPKFILDCFALEYQSKYDRLESIFSEFLSEDGLLDKELTKVNCPTLILWGASDELLHVDNAKLWHENIKDSELTVWPDVGHMPMMEIAKTSANRYRLFLSDNGFC</sequence>
<evidence type="ECO:0000259" key="1">
    <source>
        <dbReference type="Pfam" id="PF12697"/>
    </source>
</evidence>
<dbReference type="InterPro" id="IPR000073">
    <property type="entry name" value="AB_hydrolase_1"/>
</dbReference>
<gene>
    <name evidence="2" type="ORF">RT723_01890</name>
</gene>
<dbReference type="RefSeq" id="WP_315945670.1">
    <property type="nucleotide sequence ID" value="NZ_JAWCUA010000001.1"/>
</dbReference>
<keyword evidence="2" id="KW-0378">Hydrolase</keyword>
<dbReference type="InterPro" id="IPR029058">
    <property type="entry name" value="AB_hydrolase_fold"/>
</dbReference>
<protein>
    <submittedName>
        <fullName evidence="2">Alpha/beta hydrolase</fullName>
    </submittedName>
</protein>
<dbReference type="Pfam" id="PF12697">
    <property type="entry name" value="Abhydrolase_6"/>
    <property type="match status" value="1"/>
</dbReference>
<evidence type="ECO:0000313" key="2">
    <source>
        <dbReference type="EMBL" id="MDU0111778.1"/>
    </source>
</evidence>
<dbReference type="PANTHER" id="PTHR43798:SF5">
    <property type="entry name" value="MONOACYLGLYCEROL LIPASE ABHD6"/>
    <property type="match status" value="1"/>
</dbReference>
<keyword evidence="3" id="KW-1185">Reference proteome</keyword>
<comment type="caution">
    <text evidence="2">The sequence shown here is derived from an EMBL/GenBank/DDBJ whole genome shotgun (WGS) entry which is preliminary data.</text>
</comment>
<evidence type="ECO:0000313" key="3">
    <source>
        <dbReference type="Proteomes" id="UP001257914"/>
    </source>
</evidence>
<dbReference type="PANTHER" id="PTHR43798">
    <property type="entry name" value="MONOACYLGLYCEROL LIPASE"/>
    <property type="match status" value="1"/>
</dbReference>
<dbReference type="PRINTS" id="PR00111">
    <property type="entry name" value="ABHYDROLASE"/>
</dbReference>
<reference evidence="2 3" key="1">
    <citation type="submission" date="2023-10" db="EMBL/GenBank/DDBJ databases">
        <title>Psychrosphaera aquimaarina strain SW33 isolated from seawater.</title>
        <authorList>
            <person name="Bayburt H."/>
            <person name="Kim J.M."/>
            <person name="Choi B.J."/>
            <person name="Jeon C.O."/>
        </authorList>
    </citation>
    <scope>NUCLEOTIDE SEQUENCE [LARGE SCALE GENOMIC DNA]</scope>
    <source>
        <strain evidence="2 3">KCTC 52743</strain>
    </source>
</reference>
<proteinExistence type="predicted"/>
<dbReference type="Proteomes" id="UP001257914">
    <property type="component" value="Unassembled WGS sequence"/>
</dbReference>
<dbReference type="GO" id="GO:0016787">
    <property type="term" value="F:hydrolase activity"/>
    <property type="evidence" value="ECO:0007669"/>
    <property type="project" value="UniProtKB-KW"/>
</dbReference>
<accession>A0ABU3QWG8</accession>
<organism evidence="2 3">
    <name type="scientific">Psychrosphaera aquimarina</name>
    <dbReference type="NCBI Taxonomy" id="2044854"/>
    <lineage>
        <taxon>Bacteria</taxon>
        <taxon>Pseudomonadati</taxon>
        <taxon>Pseudomonadota</taxon>
        <taxon>Gammaproteobacteria</taxon>
        <taxon>Alteromonadales</taxon>
        <taxon>Pseudoalteromonadaceae</taxon>
        <taxon>Psychrosphaera</taxon>
    </lineage>
</organism>
<dbReference type="SUPFAM" id="SSF53474">
    <property type="entry name" value="alpha/beta-Hydrolases"/>
    <property type="match status" value="1"/>
</dbReference>
<dbReference type="Gene3D" id="3.40.50.1820">
    <property type="entry name" value="alpha/beta hydrolase"/>
    <property type="match status" value="1"/>
</dbReference>
<dbReference type="EMBL" id="JAWCUA010000001">
    <property type="protein sequence ID" value="MDU0111778.1"/>
    <property type="molecule type" value="Genomic_DNA"/>
</dbReference>